<dbReference type="EMBL" id="JAWMWH010000001">
    <property type="protein sequence ID" value="MEJ6399784.1"/>
    <property type="molecule type" value="Genomic_DNA"/>
</dbReference>
<feature type="region of interest" description="Disordered" evidence="1">
    <location>
        <begin position="1"/>
        <end position="20"/>
    </location>
</feature>
<protein>
    <submittedName>
        <fullName evidence="2">Uncharacterized protein</fullName>
    </submittedName>
</protein>
<evidence type="ECO:0000313" key="3">
    <source>
        <dbReference type="Proteomes" id="UP001370590"/>
    </source>
</evidence>
<comment type="caution">
    <text evidence="2">The sequence shown here is derived from an EMBL/GenBank/DDBJ whole genome shotgun (WGS) entry which is preliminary data.</text>
</comment>
<proteinExistence type="predicted"/>
<evidence type="ECO:0000313" key="2">
    <source>
        <dbReference type="EMBL" id="MEJ6399784.1"/>
    </source>
</evidence>
<keyword evidence="3" id="KW-1185">Reference proteome</keyword>
<reference evidence="2 3" key="1">
    <citation type="submission" date="2023-10" db="EMBL/GenBank/DDBJ databases">
        <title>Nicoliella lavandulae sp. nov. isolated from Lavandula angustifolia flowers.</title>
        <authorList>
            <person name="Alcantara C."/>
            <person name="Zuniga M."/>
            <person name="Landete J.M."/>
            <person name="Monedero V."/>
        </authorList>
    </citation>
    <scope>NUCLEOTIDE SEQUENCE [LARGE SCALE GENOMIC DNA]</scope>
    <source>
        <strain evidence="2 3">Es01</strain>
    </source>
</reference>
<feature type="compositionally biased region" description="Basic and acidic residues" evidence="1">
    <location>
        <begin position="1"/>
        <end position="11"/>
    </location>
</feature>
<name>A0ABU8SIR9_9LACO</name>
<accession>A0ABU8SIR9</accession>
<dbReference type="RefSeq" id="WP_339959623.1">
    <property type="nucleotide sequence ID" value="NZ_JAWMWH010000001.1"/>
</dbReference>
<gene>
    <name evidence="2" type="ORF">R4146_01090</name>
</gene>
<sequence length="90" mass="10366">MTDKNVDRHSADSSQSMTLADKKQELRKFVSLSDIQLQALINRISPDDNTRKVMQEDLAKQSKTMKSQIETVSSIQEADKLYEQFAKQFK</sequence>
<evidence type="ECO:0000256" key="1">
    <source>
        <dbReference type="SAM" id="MobiDB-lite"/>
    </source>
</evidence>
<organism evidence="2 3">
    <name type="scientific">Nicoliella lavandulae</name>
    <dbReference type="NCBI Taxonomy" id="3082954"/>
    <lineage>
        <taxon>Bacteria</taxon>
        <taxon>Bacillati</taxon>
        <taxon>Bacillota</taxon>
        <taxon>Bacilli</taxon>
        <taxon>Lactobacillales</taxon>
        <taxon>Lactobacillaceae</taxon>
        <taxon>Nicoliella</taxon>
    </lineage>
</organism>
<dbReference type="Proteomes" id="UP001370590">
    <property type="component" value="Unassembled WGS sequence"/>
</dbReference>